<dbReference type="AlphaFoldDB" id="A0A5D3FCP5"/>
<dbReference type="RefSeq" id="WP_148762467.1">
    <property type="nucleotide sequence ID" value="NZ_VSRQ01000005.1"/>
</dbReference>
<gene>
    <name evidence="1" type="ORF">FXF68_22795</name>
</gene>
<reference evidence="1 2" key="1">
    <citation type="submission" date="2019-08" db="EMBL/GenBank/DDBJ databases">
        <title>Actinomadura sp. nov. CYP1-5 isolated from mountain soil.</title>
        <authorList>
            <person name="Songsumanus A."/>
            <person name="Kuncharoen N."/>
            <person name="Kudo T."/>
            <person name="Yuki M."/>
            <person name="Igarashi Y."/>
            <person name="Tanasupawat S."/>
        </authorList>
    </citation>
    <scope>NUCLEOTIDE SEQUENCE [LARGE SCALE GENOMIC DNA]</scope>
    <source>
        <strain evidence="1 2">CYP1-5</strain>
    </source>
</reference>
<accession>A0A5D3FCP5</accession>
<dbReference type="EMBL" id="VSRQ01000005">
    <property type="protein sequence ID" value="TYK46687.1"/>
    <property type="molecule type" value="Genomic_DNA"/>
</dbReference>
<keyword evidence="2" id="KW-1185">Reference proteome</keyword>
<sequence>MNVRKSVPVGPEDVITLERMHAPTSPERQALAQLTGHELDASASDAEILAALVRAGREAVTQQVATTGYAAWAAEMDDEDRAYRTARRGWDRGNKVAGETKA</sequence>
<evidence type="ECO:0000313" key="1">
    <source>
        <dbReference type="EMBL" id="TYK46687.1"/>
    </source>
</evidence>
<evidence type="ECO:0000313" key="2">
    <source>
        <dbReference type="Proteomes" id="UP000323505"/>
    </source>
</evidence>
<dbReference type="Proteomes" id="UP000323505">
    <property type="component" value="Unassembled WGS sequence"/>
</dbReference>
<comment type="caution">
    <text evidence="1">The sequence shown here is derived from an EMBL/GenBank/DDBJ whole genome shotgun (WGS) entry which is preliminary data.</text>
</comment>
<proteinExistence type="predicted"/>
<name>A0A5D3FCP5_9ACTN</name>
<organism evidence="1 2">
    <name type="scientific">Actinomadura decatromicini</name>
    <dbReference type="NCBI Taxonomy" id="2604572"/>
    <lineage>
        <taxon>Bacteria</taxon>
        <taxon>Bacillati</taxon>
        <taxon>Actinomycetota</taxon>
        <taxon>Actinomycetes</taxon>
        <taxon>Streptosporangiales</taxon>
        <taxon>Thermomonosporaceae</taxon>
        <taxon>Actinomadura</taxon>
    </lineage>
</organism>
<protein>
    <submittedName>
        <fullName evidence="1">Molecular chaperone GrpE</fullName>
    </submittedName>
</protein>